<evidence type="ECO:0000313" key="7">
    <source>
        <dbReference type="EMBL" id="MBP2169861.1"/>
    </source>
</evidence>
<evidence type="ECO:0000256" key="5">
    <source>
        <dbReference type="ARBA" id="ARBA00022729"/>
    </source>
</evidence>
<keyword evidence="4" id="KW-0410">Iron transport</keyword>
<evidence type="ECO:0000259" key="6">
    <source>
        <dbReference type="PROSITE" id="PS50983"/>
    </source>
</evidence>
<dbReference type="PRINTS" id="PR01715">
    <property type="entry name" value="FERRIBNDNGPP"/>
</dbReference>
<dbReference type="RefSeq" id="WP_017800379.1">
    <property type="nucleotide sequence ID" value="NZ_JAGGMQ010000001.1"/>
</dbReference>
<dbReference type="NCBIfam" id="NF007864">
    <property type="entry name" value="PRK10576.1"/>
    <property type="match status" value="1"/>
</dbReference>
<evidence type="ECO:0000256" key="1">
    <source>
        <dbReference type="ARBA" id="ARBA00004196"/>
    </source>
</evidence>
<proteinExistence type="inferred from homology"/>
<comment type="subcellular location">
    <subcellularLocation>
        <location evidence="1">Cell envelope</location>
    </subcellularLocation>
</comment>
<organism evidence="7 8">
    <name type="scientific">Winslowiella toletana</name>
    <dbReference type="NCBI Taxonomy" id="92490"/>
    <lineage>
        <taxon>Bacteria</taxon>
        <taxon>Pseudomonadati</taxon>
        <taxon>Pseudomonadota</taxon>
        <taxon>Gammaproteobacteria</taxon>
        <taxon>Enterobacterales</taxon>
        <taxon>Erwiniaceae</taxon>
        <taxon>Winslowiella</taxon>
    </lineage>
</organism>
<dbReference type="Gene3D" id="3.40.50.1980">
    <property type="entry name" value="Nitrogenase molybdenum iron protein domain"/>
    <property type="match status" value="2"/>
</dbReference>
<dbReference type="EMBL" id="JAGGMQ010000001">
    <property type="protein sequence ID" value="MBP2169861.1"/>
    <property type="molecule type" value="Genomic_DNA"/>
</dbReference>
<reference evidence="8" key="2">
    <citation type="submission" date="2023-07" db="EMBL/GenBank/DDBJ databases">
        <title>Genome mining of underrepresented organisms for secondary metabolites.</title>
        <authorList>
            <person name="D'Agostino P.M."/>
        </authorList>
    </citation>
    <scope>NUCLEOTIDE SEQUENCE [LARGE SCALE GENOMIC DNA]</scope>
    <source>
        <strain evidence="8">WS4403</strain>
    </source>
</reference>
<dbReference type="InterPro" id="IPR002491">
    <property type="entry name" value="ABC_transptr_periplasmic_BD"/>
</dbReference>
<sequence>MPDTLRRRLLTAMATSPLWLNLSASAAVAPDLQRIIAIEWLPVELLLALGVAPMAVADKHDYQVWVGKPELAADTIDVGLRTEPNLELMTQLQPSLIVYSQGYGPSPDKIARIAPGMGFSFNEGDGKPLTSARHSLVKLARHLDIEPRAHQHLAEFDSFIAQMRVRLAPRAQKPLLLMSLIDNRHAIVFGKSSLFLEVMNHLGIENAWQEETSFWGSAVIGLERLAVIKDADVICFAHGDEPLMQQISSTALWQSFPFIRQQRFKRVPAVWFYGATLTAMQFCYTLDSALEA</sequence>
<dbReference type="PANTHER" id="PTHR30532:SF1">
    <property type="entry name" value="IRON(3+)-HYDROXAMATE-BINDING PROTEIN FHUD"/>
    <property type="match status" value="1"/>
</dbReference>
<comment type="similarity">
    <text evidence="2">Belongs to the bacterial solute-binding protein 8 family.</text>
</comment>
<keyword evidence="5" id="KW-0732">Signal</keyword>
<dbReference type="PROSITE" id="PS50983">
    <property type="entry name" value="FE_B12_PBP"/>
    <property type="match status" value="1"/>
</dbReference>
<evidence type="ECO:0000256" key="4">
    <source>
        <dbReference type="ARBA" id="ARBA00022496"/>
    </source>
</evidence>
<comment type="caution">
    <text evidence="7">The sequence shown here is derived from an EMBL/GenBank/DDBJ whole genome shotgun (WGS) entry which is preliminary data.</text>
</comment>
<dbReference type="Pfam" id="PF01497">
    <property type="entry name" value="Peripla_BP_2"/>
    <property type="match status" value="1"/>
</dbReference>
<dbReference type="InterPro" id="IPR051313">
    <property type="entry name" value="Bact_iron-sidero_bind"/>
</dbReference>
<dbReference type="SUPFAM" id="SSF53807">
    <property type="entry name" value="Helical backbone' metal receptor"/>
    <property type="match status" value="1"/>
</dbReference>
<accession>A0ABS4PB43</accession>
<gene>
    <name evidence="7" type="ORF">J2125_003053</name>
</gene>
<evidence type="ECO:0000313" key="8">
    <source>
        <dbReference type="Proteomes" id="UP001195624"/>
    </source>
</evidence>
<reference evidence="7 8" key="1">
    <citation type="submission" date="2021-03" db="EMBL/GenBank/DDBJ databases">
        <authorList>
            <person name="D'Agostino P."/>
            <person name="Huntemann M."/>
            <person name="Clum A."/>
            <person name="Spunde A."/>
            <person name="Palaniappan K."/>
            <person name="Ritter S."/>
            <person name="Mikhailova N."/>
            <person name="Chen I.-M."/>
            <person name="Stamatis D."/>
            <person name="Reddy T."/>
            <person name="O'Malley R."/>
            <person name="Daum C."/>
            <person name="Shapiro N."/>
            <person name="Ivanova N."/>
            <person name="Kyrpides N."/>
            <person name="Woyke T."/>
        </authorList>
    </citation>
    <scope>NUCLEOTIDE SEQUENCE [LARGE SCALE GENOMIC DNA]</scope>
    <source>
        <strain evidence="7 8">WS4403</strain>
    </source>
</reference>
<evidence type="ECO:0000256" key="3">
    <source>
        <dbReference type="ARBA" id="ARBA00022448"/>
    </source>
</evidence>
<evidence type="ECO:0000256" key="2">
    <source>
        <dbReference type="ARBA" id="ARBA00008814"/>
    </source>
</evidence>
<name>A0ABS4PB43_9GAMM</name>
<dbReference type="CDD" id="cd01146">
    <property type="entry name" value="FhuD"/>
    <property type="match status" value="1"/>
</dbReference>
<keyword evidence="4" id="KW-0406">Ion transport</keyword>
<keyword evidence="3" id="KW-0813">Transport</keyword>
<keyword evidence="8" id="KW-1185">Reference proteome</keyword>
<keyword evidence="4" id="KW-0408">Iron</keyword>
<feature type="domain" description="Fe/B12 periplasmic-binding" evidence="6">
    <location>
        <begin position="34"/>
        <end position="292"/>
    </location>
</feature>
<protein>
    <submittedName>
        <fullName evidence="7">Iron complex transport system substrate-binding protein</fullName>
    </submittedName>
</protein>
<dbReference type="PANTHER" id="PTHR30532">
    <property type="entry name" value="IRON III DICITRATE-BINDING PERIPLASMIC PROTEIN"/>
    <property type="match status" value="1"/>
</dbReference>
<dbReference type="Proteomes" id="UP001195624">
    <property type="component" value="Unassembled WGS sequence"/>
</dbReference>